<dbReference type="PROSITE" id="PS50931">
    <property type="entry name" value="HTH_LYSR"/>
    <property type="match status" value="1"/>
</dbReference>
<evidence type="ECO:0000259" key="5">
    <source>
        <dbReference type="PROSITE" id="PS50931"/>
    </source>
</evidence>
<dbReference type="Proteomes" id="UP000002350">
    <property type="component" value="Chromosome"/>
</dbReference>
<evidence type="ECO:0000313" key="6">
    <source>
        <dbReference type="EMBL" id="BAJ00922.1"/>
    </source>
</evidence>
<dbReference type="SUPFAM" id="SSF46785">
    <property type="entry name" value="Winged helix' DNA-binding domain"/>
    <property type="match status" value="1"/>
</dbReference>
<dbReference type="InterPro" id="IPR005119">
    <property type="entry name" value="LysR_subst-bd"/>
</dbReference>
<dbReference type="SUPFAM" id="SSF53850">
    <property type="entry name" value="Periplasmic binding protein-like II"/>
    <property type="match status" value="1"/>
</dbReference>
<dbReference type="AlphaFoldDB" id="D4ZGX3"/>
<dbReference type="RefSeq" id="WP_013050233.1">
    <property type="nucleotide sequence ID" value="NC_014012.1"/>
</dbReference>
<dbReference type="Pfam" id="PF03466">
    <property type="entry name" value="LysR_substrate"/>
    <property type="match status" value="1"/>
</dbReference>
<keyword evidence="7" id="KW-1185">Reference proteome</keyword>
<dbReference type="OrthoDB" id="9786526at2"/>
<dbReference type="InterPro" id="IPR058163">
    <property type="entry name" value="LysR-type_TF_proteobact-type"/>
</dbReference>
<dbReference type="Pfam" id="PF00126">
    <property type="entry name" value="HTH_1"/>
    <property type="match status" value="1"/>
</dbReference>
<dbReference type="GO" id="GO:0043565">
    <property type="term" value="F:sequence-specific DNA binding"/>
    <property type="evidence" value="ECO:0007669"/>
    <property type="project" value="TreeGrafter"/>
</dbReference>
<keyword evidence="3" id="KW-0238">DNA-binding</keyword>
<dbReference type="PANTHER" id="PTHR30537:SF10">
    <property type="entry name" value="TRANSCRIPTIONAL REGULATOR-RELATED"/>
    <property type="match status" value="1"/>
</dbReference>
<comment type="similarity">
    <text evidence="1">Belongs to the LysR transcriptional regulatory family.</text>
</comment>
<dbReference type="HOGENOM" id="CLU_039613_16_2_6"/>
<dbReference type="PANTHER" id="PTHR30537">
    <property type="entry name" value="HTH-TYPE TRANSCRIPTIONAL REGULATOR"/>
    <property type="match status" value="1"/>
</dbReference>
<dbReference type="InterPro" id="IPR036388">
    <property type="entry name" value="WH-like_DNA-bd_sf"/>
</dbReference>
<accession>D4ZGX3</accession>
<evidence type="ECO:0000256" key="2">
    <source>
        <dbReference type="ARBA" id="ARBA00023015"/>
    </source>
</evidence>
<dbReference type="InterPro" id="IPR000847">
    <property type="entry name" value="LysR_HTH_N"/>
</dbReference>
<protein>
    <submittedName>
        <fullName evidence="6">Transcriptional regulator, LysR family</fullName>
    </submittedName>
</protein>
<evidence type="ECO:0000256" key="1">
    <source>
        <dbReference type="ARBA" id="ARBA00009437"/>
    </source>
</evidence>
<dbReference type="EMBL" id="AP011177">
    <property type="protein sequence ID" value="BAJ00922.1"/>
    <property type="molecule type" value="Genomic_DNA"/>
</dbReference>
<dbReference type="eggNOG" id="COG0583">
    <property type="taxonomic scope" value="Bacteria"/>
</dbReference>
<keyword evidence="4" id="KW-0804">Transcription</keyword>
<dbReference type="GO" id="GO:0006351">
    <property type="term" value="P:DNA-templated transcription"/>
    <property type="evidence" value="ECO:0007669"/>
    <property type="project" value="TreeGrafter"/>
</dbReference>
<dbReference type="STRING" id="637905.SVI_0951"/>
<sequence>MISNWVGVTEFICSVENQSFTKAAKRLNTSTAQISRKVKHLEAELSTQLFYRSTRLLTLTEEGKIYYQYSKKANTELLNAQSMLSQYQSSAEGSIRITAPTTYGDQIIAPIVNDFLLKYEQIKIDLILTNQRVNLIEDGIDLAVRLGNLEDSSLICKKLGTRKKSVCVSPEYANKYGIPKDLEELKNFNCINGLTDYWSFKTGKVKVSGRLRCNNSMAVLKAGVQHLGLIQLPDYHLKEHLKNNSLIQILTEYEAEKEGVWALYPNTRQPSYNVKLFLDCLIKRIPGSVFSV</sequence>
<evidence type="ECO:0000256" key="4">
    <source>
        <dbReference type="ARBA" id="ARBA00023163"/>
    </source>
</evidence>
<dbReference type="Gene3D" id="1.10.10.10">
    <property type="entry name" value="Winged helix-like DNA-binding domain superfamily/Winged helix DNA-binding domain"/>
    <property type="match status" value="1"/>
</dbReference>
<name>D4ZGX3_SHEVD</name>
<dbReference type="InterPro" id="IPR036390">
    <property type="entry name" value="WH_DNA-bd_sf"/>
</dbReference>
<organism evidence="6 7">
    <name type="scientific">Shewanella violacea (strain JCM 10179 / CIP 106290 / LMG 19151 / DSS12)</name>
    <dbReference type="NCBI Taxonomy" id="637905"/>
    <lineage>
        <taxon>Bacteria</taxon>
        <taxon>Pseudomonadati</taxon>
        <taxon>Pseudomonadota</taxon>
        <taxon>Gammaproteobacteria</taxon>
        <taxon>Alteromonadales</taxon>
        <taxon>Shewanellaceae</taxon>
        <taxon>Shewanella</taxon>
    </lineage>
</organism>
<gene>
    <name evidence="6" type="ordered locus">SVI_0951</name>
</gene>
<dbReference type="Gene3D" id="3.40.190.290">
    <property type="match status" value="1"/>
</dbReference>
<dbReference type="KEGG" id="svo:SVI_0951"/>
<reference evidence="7" key="1">
    <citation type="journal article" date="2010" name="Mol. Biosyst.">
        <title>Complete genome sequence and comparative analysis of Shewanella violacea, a psychrophilic and piezophilic bacterium from deep sea floor sediments.</title>
        <authorList>
            <person name="Aono E."/>
            <person name="Baba T."/>
            <person name="Ara T."/>
            <person name="Nishi T."/>
            <person name="Nakamichi T."/>
            <person name="Inamoto E."/>
            <person name="Toyonaga H."/>
            <person name="Hasegawa M."/>
            <person name="Takai Y."/>
            <person name="Okumura Y."/>
            <person name="Baba M."/>
            <person name="Tomita M."/>
            <person name="Kato C."/>
            <person name="Oshima T."/>
            <person name="Nakasone K."/>
            <person name="Mori H."/>
        </authorList>
    </citation>
    <scope>NUCLEOTIDE SEQUENCE [LARGE SCALE GENOMIC DNA]</scope>
    <source>
        <strain evidence="7">JCM 10179 / CIP 106290 / LMG 19151 / DSS12</strain>
    </source>
</reference>
<proteinExistence type="inferred from homology"/>
<dbReference type="GO" id="GO:0003700">
    <property type="term" value="F:DNA-binding transcription factor activity"/>
    <property type="evidence" value="ECO:0007669"/>
    <property type="project" value="InterPro"/>
</dbReference>
<feature type="domain" description="HTH lysR-type" evidence="5">
    <location>
        <begin position="15"/>
        <end position="60"/>
    </location>
</feature>
<dbReference type="FunFam" id="1.10.10.10:FF:000001">
    <property type="entry name" value="LysR family transcriptional regulator"/>
    <property type="match status" value="1"/>
</dbReference>
<evidence type="ECO:0000256" key="3">
    <source>
        <dbReference type="ARBA" id="ARBA00023125"/>
    </source>
</evidence>
<evidence type="ECO:0000313" key="7">
    <source>
        <dbReference type="Proteomes" id="UP000002350"/>
    </source>
</evidence>
<keyword evidence="2" id="KW-0805">Transcription regulation</keyword>